<dbReference type="InterPro" id="IPR057683">
    <property type="entry name" value="DUF7923"/>
</dbReference>
<dbReference type="Pfam" id="PF25542">
    <property type="entry name" value="zf-CCCH_12"/>
    <property type="match status" value="1"/>
</dbReference>
<keyword evidence="2" id="KW-0175">Coiled coil</keyword>
<reference evidence="5 6" key="1">
    <citation type="submission" date="2024-02" db="EMBL/GenBank/DDBJ databases">
        <title>De novo assembly and annotation of 12 fungi associated with fruit tree decline syndrome in Ontario, Canada.</title>
        <authorList>
            <person name="Sulman M."/>
            <person name="Ellouze W."/>
            <person name="Ilyukhin E."/>
        </authorList>
    </citation>
    <scope>NUCLEOTIDE SEQUENCE [LARGE SCALE GENOMIC DNA]</scope>
    <source>
        <strain evidence="5 6">M169</strain>
    </source>
</reference>
<dbReference type="Proteomes" id="UP001430848">
    <property type="component" value="Unassembled WGS sequence"/>
</dbReference>
<evidence type="ECO:0000313" key="6">
    <source>
        <dbReference type="Proteomes" id="UP001430848"/>
    </source>
</evidence>
<keyword evidence="1" id="KW-0862">Zinc</keyword>
<sequence>MDGGNLMDFVSRFRQLQVQRDTSDELIKDLLVYCEHVESGLRQENSHLRSQISDANLDLADATKSRRELQQRVKELEHQIGFMTMDVDHLKFKQEYVNKGIDGGKQAAYALRTAILKECHSLAGEVEVIARVVANLSGLAKAMRNDGSLDHESRLKDFTLGFSQGMASFDFIDVGYGKERTDTKIKGKSKTGRRTPSRPSADSPAEAIRWNLRNHNCKQLVLGVSHDAGYAPFLDEILRDEASRRRITILEGTPSTRDLASANLNTLNLNADLLRAEKLVDKTLRGPTPPSAMSSPVAVVAGMSPLPPPSATPVSTAASVASSYATAIKSASPPPQITLPFQPKPVKAPVVRREKAPTWNPGARGLDPPLEVNQAALDNIKKRKDNNKLCNNHYLRGPCAKGDSCCFEHKYRPNEAERTAIAFLARLNPCTNGQDCEVDDCIYGHHCPSTRDGMCTHPYCKFKVFEHPPGTKFRQTYQWLDDE</sequence>
<evidence type="ECO:0000256" key="2">
    <source>
        <dbReference type="SAM" id="Coils"/>
    </source>
</evidence>
<feature type="domain" description="C3H1-type" evidence="4">
    <location>
        <begin position="384"/>
        <end position="412"/>
    </location>
</feature>
<feature type="coiled-coil region" evidence="2">
    <location>
        <begin position="52"/>
        <end position="86"/>
    </location>
</feature>
<feature type="compositionally biased region" description="Basic residues" evidence="3">
    <location>
        <begin position="186"/>
        <end position="196"/>
    </location>
</feature>
<evidence type="ECO:0000313" key="5">
    <source>
        <dbReference type="EMBL" id="KAK7740091.1"/>
    </source>
</evidence>
<gene>
    <name evidence="5" type="ORF">SLS63_001291</name>
</gene>
<feature type="region of interest" description="Disordered" evidence="3">
    <location>
        <begin position="348"/>
        <end position="368"/>
    </location>
</feature>
<dbReference type="PANTHER" id="PTHR37543">
    <property type="entry name" value="CCCH ZINC FINGER DNA BINDING PROTEIN (AFU_ORTHOLOGUE AFUA_5G12760)"/>
    <property type="match status" value="1"/>
</dbReference>
<keyword evidence="6" id="KW-1185">Reference proteome</keyword>
<keyword evidence="1" id="KW-0863">Zinc-finger</keyword>
<dbReference type="InterPro" id="IPR057654">
    <property type="entry name" value="Znf-CCCH_tandem"/>
</dbReference>
<dbReference type="PROSITE" id="PS50103">
    <property type="entry name" value="ZF_C3H1"/>
    <property type="match status" value="1"/>
</dbReference>
<evidence type="ECO:0000256" key="3">
    <source>
        <dbReference type="SAM" id="MobiDB-lite"/>
    </source>
</evidence>
<protein>
    <recommendedName>
        <fullName evidence="4">C3H1-type domain-containing protein</fullName>
    </recommendedName>
</protein>
<dbReference type="Pfam" id="PF25540">
    <property type="entry name" value="DUF7923"/>
    <property type="match status" value="2"/>
</dbReference>
<name>A0ABR1PLU7_DIAER</name>
<comment type="caution">
    <text evidence="5">The sequence shown here is derived from an EMBL/GenBank/DDBJ whole genome shotgun (WGS) entry which is preliminary data.</text>
</comment>
<feature type="zinc finger region" description="C3H1-type" evidence="1">
    <location>
        <begin position="384"/>
        <end position="412"/>
    </location>
</feature>
<evidence type="ECO:0000256" key="1">
    <source>
        <dbReference type="PROSITE-ProRule" id="PRU00723"/>
    </source>
</evidence>
<feature type="region of interest" description="Disordered" evidence="3">
    <location>
        <begin position="182"/>
        <end position="204"/>
    </location>
</feature>
<evidence type="ECO:0000259" key="4">
    <source>
        <dbReference type="PROSITE" id="PS50103"/>
    </source>
</evidence>
<accession>A0ABR1PLU7</accession>
<dbReference type="PANTHER" id="PTHR37543:SF1">
    <property type="entry name" value="CCCH ZINC FINGER DNA BINDING PROTEIN (AFU_ORTHOLOGUE AFUA_5G12760)"/>
    <property type="match status" value="1"/>
</dbReference>
<dbReference type="InterPro" id="IPR000571">
    <property type="entry name" value="Znf_CCCH"/>
</dbReference>
<dbReference type="Pfam" id="PF25543">
    <property type="entry name" value="zf-CCCH_tandem"/>
    <property type="match status" value="1"/>
</dbReference>
<organism evidence="5 6">
    <name type="scientific">Diaporthe eres</name>
    <name type="common">Phomopsis oblonga</name>
    <dbReference type="NCBI Taxonomy" id="83184"/>
    <lineage>
        <taxon>Eukaryota</taxon>
        <taxon>Fungi</taxon>
        <taxon>Dikarya</taxon>
        <taxon>Ascomycota</taxon>
        <taxon>Pezizomycotina</taxon>
        <taxon>Sordariomycetes</taxon>
        <taxon>Sordariomycetidae</taxon>
        <taxon>Diaporthales</taxon>
        <taxon>Diaporthaceae</taxon>
        <taxon>Diaporthe</taxon>
        <taxon>Diaporthe eres species complex</taxon>
    </lineage>
</organism>
<dbReference type="EMBL" id="JAKNSF020000003">
    <property type="protein sequence ID" value="KAK7740091.1"/>
    <property type="molecule type" value="Genomic_DNA"/>
</dbReference>
<proteinExistence type="predicted"/>
<keyword evidence="1" id="KW-0479">Metal-binding</keyword>